<dbReference type="Gene3D" id="2.60.40.1890">
    <property type="entry name" value="PCu(A)C copper chaperone"/>
    <property type="match status" value="1"/>
</dbReference>
<evidence type="ECO:0000313" key="3">
    <source>
        <dbReference type="Proteomes" id="UP000295793"/>
    </source>
</evidence>
<dbReference type="RefSeq" id="WP_165901765.1">
    <property type="nucleotide sequence ID" value="NZ_SLZR01000001.1"/>
</dbReference>
<keyword evidence="1" id="KW-0732">Signal</keyword>
<dbReference type="AlphaFoldDB" id="A0A4R3IDA7"/>
<evidence type="ECO:0008006" key="4">
    <source>
        <dbReference type="Google" id="ProtNLM"/>
    </source>
</evidence>
<dbReference type="PANTHER" id="PTHR36302:SF1">
    <property type="entry name" value="COPPER CHAPERONE PCU(A)C"/>
    <property type="match status" value="1"/>
</dbReference>
<reference evidence="2 3" key="1">
    <citation type="submission" date="2019-03" db="EMBL/GenBank/DDBJ databases">
        <title>Genomic Encyclopedia of Archaeal and Bacterial Type Strains, Phase II (KMG-II): from individual species to whole genera.</title>
        <authorList>
            <person name="Goeker M."/>
        </authorList>
    </citation>
    <scope>NUCLEOTIDE SEQUENCE [LARGE SCALE GENOMIC DNA]</scope>
    <source>
        <strain evidence="2 3">DSM 15388</strain>
    </source>
</reference>
<keyword evidence="3" id="KW-1185">Reference proteome</keyword>
<dbReference type="SUPFAM" id="SSF110087">
    <property type="entry name" value="DR1885-like metal-binding protein"/>
    <property type="match status" value="1"/>
</dbReference>
<feature type="signal peptide" evidence="1">
    <location>
        <begin position="1"/>
        <end position="22"/>
    </location>
</feature>
<organism evidence="2 3">
    <name type="scientific">Reinekea marinisedimentorum</name>
    <dbReference type="NCBI Taxonomy" id="230495"/>
    <lineage>
        <taxon>Bacteria</taxon>
        <taxon>Pseudomonadati</taxon>
        <taxon>Pseudomonadota</taxon>
        <taxon>Gammaproteobacteria</taxon>
        <taxon>Oceanospirillales</taxon>
        <taxon>Saccharospirillaceae</taxon>
        <taxon>Reinekea</taxon>
    </lineage>
</organism>
<dbReference type="PANTHER" id="PTHR36302">
    <property type="entry name" value="BLR7088 PROTEIN"/>
    <property type="match status" value="1"/>
</dbReference>
<dbReference type="EMBL" id="SLZR01000001">
    <property type="protein sequence ID" value="TCS43746.1"/>
    <property type="molecule type" value="Genomic_DNA"/>
</dbReference>
<feature type="chain" id="PRO_5020432920" description="Copper(I)-binding protein" evidence="1">
    <location>
        <begin position="23"/>
        <end position="153"/>
    </location>
</feature>
<comment type="caution">
    <text evidence="2">The sequence shown here is derived from an EMBL/GenBank/DDBJ whole genome shotgun (WGS) entry which is preliminary data.</text>
</comment>
<dbReference type="InterPro" id="IPR058248">
    <property type="entry name" value="Lxx211020-like"/>
</dbReference>
<proteinExistence type="predicted"/>
<sequence length="153" mass="16713">MKILLKYWLLLISMALSVTAFADAVSQIEIHQPWARVSPPGAPSAGFMLVQNHGSSDDVLLSVSGDFAARLELHLSHMEDGVMKMTEQKEGIVIPAGGEVLFKPGSYHLMFMGLAKPFVAGEVYRVTLQFEQAGSVELALPVQEMTDMPAMKH</sequence>
<protein>
    <recommendedName>
        <fullName evidence="4">Copper(I)-binding protein</fullName>
    </recommendedName>
</protein>
<dbReference type="Proteomes" id="UP000295793">
    <property type="component" value="Unassembled WGS sequence"/>
</dbReference>
<name>A0A4R3IDA7_9GAMM</name>
<gene>
    <name evidence="2" type="ORF">BCF53_10189</name>
</gene>
<evidence type="ECO:0000313" key="2">
    <source>
        <dbReference type="EMBL" id="TCS43746.1"/>
    </source>
</evidence>
<evidence type="ECO:0000256" key="1">
    <source>
        <dbReference type="SAM" id="SignalP"/>
    </source>
</evidence>
<accession>A0A4R3IDA7</accession>
<dbReference type="InterPro" id="IPR036182">
    <property type="entry name" value="PCuAC_sf"/>
</dbReference>
<dbReference type="Pfam" id="PF04314">
    <property type="entry name" value="PCuAC"/>
    <property type="match status" value="1"/>
</dbReference>
<dbReference type="InterPro" id="IPR007410">
    <property type="entry name" value="LpqE-like"/>
</dbReference>